<name>A0A0G0ZDA9_9BACT</name>
<feature type="domain" description="Formyl transferase N-terminal" evidence="5">
    <location>
        <begin position="3"/>
        <end position="197"/>
    </location>
</feature>
<keyword evidence="3 6" id="KW-0808">Transferase</keyword>
<evidence type="ECO:0000313" key="7">
    <source>
        <dbReference type="Proteomes" id="UP000034320"/>
    </source>
</evidence>
<keyword evidence="4" id="KW-0658">Purine biosynthesis</keyword>
<dbReference type="GO" id="GO:0005737">
    <property type="term" value="C:cytoplasm"/>
    <property type="evidence" value="ECO:0007669"/>
    <property type="project" value="TreeGrafter"/>
</dbReference>
<dbReference type="SUPFAM" id="SSF53328">
    <property type="entry name" value="Formyltransferase"/>
    <property type="match status" value="1"/>
</dbReference>
<dbReference type="EC" id="2.1.2.2" evidence="2"/>
<evidence type="ECO:0000256" key="4">
    <source>
        <dbReference type="ARBA" id="ARBA00022755"/>
    </source>
</evidence>
<dbReference type="Proteomes" id="UP000034320">
    <property type="component" value="Unassembled WGS sequence"/>
</dbReference>
<evidence type="ECO:0000256" key="2">
    <source>
        <dbReference type="ARBA" id="ARBA00012254"/>
    </source>
</evidence>
<reference evidence="6 7" key="1">
    <citation type="journal article" date="2015" name="Nature">
        <title>rRNA introns, odd ribosomes, and small enigmatic genomes across a large radiation of phyla.</title>
        <authorList>
            <person name="Brown C.T."/>
            <person name="Hug L.A."/>
            <person name="Thomas B.C."/>
            <person name="Sharon I."/>
            <person name="Castelle C.J."/>
            <person name="Singh A."/>
            <person name="Wilkins M.J."/>
            <person name="Williams K.H."/>
            <person name="Banfield J.F."/>
        </authorList>
    </citation>
    <scope>NUCLEOTIDE SEQUENCE [LARGE SCALE GENOMIC DNA]</scope>
</reference>
<evidence type="ECO:0000256" key="3">
    <source>
        <dbReference type="ARBA" id="ARBA00022679"/>
    </source>
</evidence>
<proteinExistence type="predicted"/>
<dbReference type="GO" id="GO:0006189">
    <property type="term" value="P:'de novo' IMP biosynthetic process"/>
    <property type="evidence" value="ECO:0007669"/>
    <property type="project" value="TreeGrafter"/>
</dbReference>
<dbReference type="PANTHER" id="PTHR43369">
    <property type="entry name" value="PHOSPHORIBOSYLGLYCINAMIDE FORMYLTRANSFERASE"/>
    <property type="match status" value="1"/>
</dbReference>
<gene>
    <name evidence="6" type="ORF">UV09_C0015G0011</name>
</gene>
<evidence type="ECO:0000259" key="5">
    <source>
        <dbReference type="Pfam" id="PF00551"/>
    </source>
</evidence>
<comment type="caution">
    <text evidence="6">The sequence shown here is derived from an EMBL/GenBank/DDBJ whole genome shotgun (WGS) entry which is preliminary data.</text>
</comment>
<accession>A0A0G0ZDA9</accession>
<sequence length="239" mass="26638">MLKLALFISGGGSTAEAVIVACRKRILKMSPSLVVASKRGIGGIEKAHKLGMEKKDVIIVDPLRFATHQSFGAKLICECQKRDIDIIGQFGWLPLTPPNLISEYKGCITNQHPGPLDPPRADFGGRGMYGRRVHAAVILYRRITKKDFWTEATCHLVNEQYDRGEIVGRSKITISQNETVESLQAKVLPLEHKLQIEILKLFTKNKLKILRRTKALVDKKNLAVLKRAKEAAVCLYPSG</sequence>
<dbReference type="EMBL" id="LCDD01000015">
    <property type="protein sequence ID" value="KKS46659.1"/>
    <property type="molecule type" value="Genomic_DNA"/>
</dbReference>
<dbReference type="Gene3D" id="3.40.50.170">
    <property type="entry name" value="Formyl transferase, N-terminal domain"/>
    <property type="match status" value="1"/>
</dbReference>
<evidence type="ECO:0000256" key="1">
    <source>
        <dbReference type="ARBA" id="ARBA00005054"/>
    </source>
</evidence>
<protein>
    <recommendedName>
        <fullName evidence="2">phosphoribosylglycinamide formyltransferase 1</fullName>
        <ecNumber evidence="2">2.1.2.2</ecNumber>
    </recommendedName>
</protein>
<comment type="pathway">
    <text evidence="1">Purine metabolism; IMP biosynthesis via de novo pathway; N(2)-formyl-N(1)-(5-phospho-D-ribosyl)glycinamide from N(1)-(5-phospho-D-ribosyl)glycinamide (10-formyl THF route): step 1/1.</text>
</comment>
<dbReference type="GO" id="GO:0004644">
    <property type="term" value="F:phosphoribosylglycinamide formyltransferase activity"/>
    <property type="evidence" value="ECO:0007669"/>
    <property type="project" value="UniProtKB-EC"/>
</dbReference>
<organism evidence="6 7">
    <name type="scientific">Candidatus Gottesmanbacteria bacterium GW2011_GWA2_42_18</name>
    <dbReference type="NCBI Taxonomy" id="1618442"/>
    <lineage>
        <taxon>Bacteria</taxon>
        <taxon>Candidatus Gottesmaniibacteriota</taxon>
    </lineage>
</organism>
<dbReference type="AlphaFoldDB" id="A0A0G0ZDA9"/>
<dbReference type="InterPro" id="IPR002376">
    <property type="entry name" value="Formyl_transf_N"/>
</dbReference>
<evidence type="ECO:0000313" key="6">
    <source>
        <dbReference type="EMBL" id="KKS46659.1"/>
    </source>
</evidence>
<dbReference type="Pfam" id="PF00551">
    <property type="entry name" value="Formyl_trans_N"/>
    <property type="match status" value="1"/>
</dbReference>
<dbReference type="PANTHER" id="PTHR43369:SF2">
    <property type="entry name" value="PHOSPHORIBOSYLGLYCINAMIDE FORMYLTRANSFERASE"/>
    <property type="match status" value="1"/>
</dbReference>
<dbReference type="InterPro" id="IPR036477">
    <property type="entry name" value="Formyl_transf_N_sf"/>
</dbReference>